<dbReference type="GeneID" id="19170170"/>
<dbReference type="Proteomes" id="UP000019478">
    <property type="component" value="Unassembled WGS sequence"/>
</dbReference>
<dbReference type="AlphaFoldDB" id="W9XNX0"/>
<comment type="caution">
    <text evidence="1">The sequence shown here is derived from an EMBL/GenBank/DDBJ whole genome shotgun (WGS) entry which is preliminary data.</text>
</comment>
<dbReference type="HOGENOM" id="CLU_2326275_0_0_1"/>
<accession>W9XNX0</accession>
<dbReference type="OrthoDB" id="3645574at2759"/>
<gene>
    <name evidence="1" type="ORF">A1O3_06060</name>
</gene>
<reference evidence="1 2" key="1">
    <citation type="submission" date="2013-03" db="EMBL/GenBank/DDBJ databases">
        <title>The Genome Sequence of Capronia epimyces CBS 606.96.</title>
        <authorList>
            <consortium name="The Broad Institute Genomics Platform"/>
            <person name="Cuomo C."/>
            <person name="de Hoog S."/>
            <person name="Gorbushina A."/>
            <person name="Walker B."/>
            <person name="Young S.K."/>
            <person name="Zeng Q."/>
            <person name="Gargeya S."/>
            <person name="Fitzgerald M."/>
            <person name="Haas B."/>
            <person name="Abouelleil A."/>
            <person name="Allen A.W."/>
            <person name="Alvarado L."/>
            <person name="Arachchi H.M."/>
            <person name="Berlin A.M."/>
            <person name="Chapman S.B."/>
            <person name="Gainer-Dewar J."/>
            <person name="Goldberg J."/>
            <person name="Griggs A."/>
            <person name="Gujja S."/>
            <person name="Hansen M."/>
            <person name="Howarth C."/>
            <person name="Imamovic A."/>
            <person name="Ireland A."/>
            <person name="Larimer J."/>
            <person name="McCowan C."/>
            <person name="Murphy C."/>
            <person name="Pearson M."/>
            <person name="Poon T.W."/>
            <person name="Priest M."/>
            <person name="Roberts A."/>
            <person name="Saif S."/>
            <person name="Shea T."/>
            <person name="Sisk P."/>
            <person name="Sykes S."/>
            <person name="Wortman J."/>
            <person name="Nusbaum C."/>
            <person name="Birren B."/>
        </authorList>
    </citation>
    <scope>NUCLEOTIDE SEQUENCE [LARGE SCALE GENOMIC DNA]</scope>
    <source>
        <strain evidence="1 2">CBS 606.96</strain>
    </source>
</reference>
<sequence length="99" mass="11216">CNPSLLQGEFTYQEASQRGTNTLLHLPYPQAQCQFYNHIYKRQLLVERRVAHHLGLPSSSPCHLSHVEDQIYGSFNLCVLLTIANSKRVHSISAPLPCE</sequence>
<protein>
    <submittedName>
        <fullName evidence="1">Uncharacterized protein</fullName>
    </submittedName>
</protein>
<proteinExistence type="predicted"/>
<evidence type="ECO:0000313" key="1">
    <source>
        <dbReference type="EMBL" id="EXJ82247.1"/>
    </source>
</evidence>
<keyword evidence="2" id="KW-1185">Reference proteome</keyword>
<name>W9XNX0_9EURO</name>
<feature type="non-terminal residue" evidence="1">
    <location>
        <position position="1"/>
    </location>
</feature>
<dbReference type="EMBL" id="AMGY01000005">
    <property type="protein sequence ID" value="EXJ82247.1"/>
    <property type="molecule type" value="Genomic_DNA"/>
</dbReference>
<dbReference type="RefSeq" id="XP_007734370.1">
    <property type="nucleotide sequence ID" value="XM_007736180.1"/>
</dbReference>
<evidence type="ECO:0000313" key="2">
    <source>
        <dbReference type="Proteomes" id="UP000019478"/>
    </source>
</evidence>
<dbReference type="STRING" id="1182542.W9XNX0"/>
<organism evidence="1 2">
    <name type="scientific">Capronia epimyces CBS 606.96</name>
    <dbReference type="NCBI Taxonomy" id="1182542"/>
    <lineage>
        <taxon>Eukaryota</taxon>
        <taxon>Fungi</taxon>
        <taxon>Dikarya</taxon>
        <taxon>Ascomycota</taxon>
        <taxon>Pezizomycotina</taxon>
        <taxon>Eurotiomycetes</taxon>
        <taxon>Chaetothyriomycetidae</taxon>
        <taxon>Chaetothyriales</taxon>
        <taxon>Herpotrichiellaceae</taxon>
        <taxon>Capronia</taxon>
    </lineage>
</organism>